<dbReference type="AlphaFoldDB" id="A0A5B8LWS6"/>
<name>A0A5B8LWS6_9HYPH</name>
<dbReference type="Proteomes" id="UP000315364">
    <property type="component" value="Chromosome"/>
</dbReference>
<feature type="compositionally biased region" description="Low complexity" evidence="1">
    <location>
        <begin position="14"/>
        <end position="29"/>
    </location>
</feature>
<evidence type="ECO:0000256" key="1">
    <source>
        <dbReference type="SAM" id="MobiDB-lite"/>
    </source>
</evidence>
<proteinExistence type="predicted"/>
<dbReference type="EMBL" id="CP042304">
    <property type="protein sequence ID" value="QDZ12279.1"/>
    <property type="molecule type" value="Genomic_DNA"/>
</dbReference>
<keyword evidence="3" id="KW-1185">Reference proteome</keyword>
<gene>
    <name evidence="2" type="ORF">FPZ08_16910</name>
</gene>
<protein>
    <submittedName>
        <fullName evidence="2">Uncharacterized protein</fullName>
    </submittedName>
</protein>
<feature type="region of interest" description="Disordered" evidence="1">
    <location>
        <begin position="1"/>
        <end position="37"/>
    </location>
</feature>
<accession>A0A5B8LWS6</accession>
<evidence type="ECO:0000313" key="2">
    <source>
        <dbReference type="EMBL" id="QDZ12279.1"/>
    </source>
</evidence>
<evidence type="ECO:0000313" key="3">
    <source>
        <dbReference type="Proteomes" id="UP000315364"/>
    </source>
</evidence>
<organism evidence="2 3">
    <name type="scientific">Devosia ginsengisoli</name>
    <dbReference type="NCBI Taxonomy" id="400770"/>
    <lineage>
        <taxon>Bacteria</taxon>
        <taxon>Pseudomonadati</taxon>
        <taxon>Pseudomonadota</taxon>
        <taxon>Alphaproteobacteria</taxon>
        <taxon>Hyphomicrobiales</taxon>
        <taxon>Devosiaceae</taxon>
        <taxon>Devosia</taxon>
    </lineage>
</organism>
<dbReference type="RefSeq" id="WP_146291145.1">
    <property type="nucleotide sequence ID" value="NZ_CP042304.1"/>
</dbReference>
<reference evidence="2 3" key="1">
    <citation type="submission" date="2019-07" db="EMBL/GenBank/DDBJ databases">
        <title>Full genome sequence of Devosia sp. Gsoil 520.</title>
        <authorList>
            <person name="Im W.-T."/>
        </authorList>
    </citation>
    <scope>NUCLEOTIDE SEQUENCE [LARGE SCALE GENOMIC DNA]</scope>
    <source>
        <strain evidence="2 3">Gsoil 520</strain>
    </source>
</reference>
<dbReference type="OrthoDB" id="7949176at2"/>
<sequence length="192" mass="21317">MPPHTTQPPFGETPQGQPAPQAAPVSAHPARPRKKSLPRVTHALAARHEALWLRLSALQAQVTAVATRRPEAPVSRHTIGVAEALLRDARPFLAHDDPLPMAAPDHGGLATQLGQALAELDGWEAANSVWRSDLKAYVWLVKDKVPLPVRRLRPRLETPQAPHADPQYAAYQAKMLELRQKLAKRIEQYRNR</sequence>
<dbReference type="KEGG" id="dea:FPZ08_16910"/>